<evidence type="ECO:0000256" key="5">
    <source>
        <dbReference type="ARBA" id="ARBA00022964"/>
    </source>
</evidence>
<dbReference type="GO" id="GO:0016702">
    <property type="term" value="F:oxidoreductase activity, acting on single donors with incorporation of molecular oxygen, incorporation of two atoms of oxygen"/>
    <property type="evidence" value="ECO:0007669"/>
    <property type="project" value="InterPro"/>
</dbReference>
<keyword evidence="9" id="KW-0444">Lipid biosynthesis</keyword>
<dbReference type="PRINTS" id="PR00468">
    <property type="entry name" value="PLTLPOXGNASE"/>
</dbReference>
<keyword evidence="7 8" id="KW-0408">Iron</keyword>
<dbReference type="InterPro" id="IPR013819">
    <property type="entry name" value="LipOase_C"/>
</dbReference>
<dbReference type="InterPro" id="IPR020834">
    <property type="entry name" value="LipOase_CS"/>
</dbReference>
<sequence length="254" mass="28420">MPVSCYDKRLNNCEFPPKSNLDPAEYGDHTSKISADVLNLDGCTIDEALASGRLFILDYHDTFIPFLRMRRINETSAKAYATRTILFLKENGTLKPVAIELSLPHPDGDKSGFVSKVILPADEGVESTIWLLAKAYVVVNDSCYHQLMSHWLNTHAVIEPLVIATNRQLSVVHPINKLLAPHYRDTMNINALARDSLINANGIIERSFLPSKYAVEMSSAVFKLCRMILSRGNRVIIRSKASKQSIRHVSNNSI</sequence>
<dbReference type="PRINTS" id="PR00087">
    <property type="entry name" value="LIPOXYGENASE"/>
</dbReference>
<keyword evidence="9" id="KW-0276">Fatty acid metabolism</keyword>
<evidence type="ECO:0000256" key="8">
    <source>
        <dbReference type="RuleBase" id="RU003974"/>
    </source>
</evidence>
<keyword evidence="3" id="KW-0963">Cytoplasm</keyword>
<dbReference type="Gene3D" id="3.10.450.60">
    <property type="match status" value="1"/>
</dbReference>
<dbReference type="InterPro" id="IPR001246">
    <property type="entry name" value="LipOase_plant"/>
</dbReference>
<evidence type="ECO:0000256" key="4">
    <source>
        <dbReference type="ARBA" id="ARBA00022723"/>
    </source>
</evidence>
<comment type="pathway">
    <text evidence="9">Lipid metabolism; oxylipin biosynthesis.</text>
</comment>
<dbReference type="GO" id="GO:0005737">
    <property type="term" value="C:cytoplasm"/>
    <property type="evidence" value="ECO:0007669"/>
    <property type="project" value="UniProtKB-SubCell"/>
</dbReference>
<keyword evidence="5 8" id="KW-0223">Dioxygenase</keyword>
<dbReference type="PROSITE" id="PS00711">
    <property type="entry name" value="LIPOXYGENASE_1"/>
    <property type="match status" value="1"/>
</dbReference>
<comment type="caution">
    <text evidence="11">The sequence shown here is derived from an EMBL/GenBank/DDBJ whole genome shotgun (WGS) entry which is preliminary data.</text>
</comment>
<protein>
    <recommendedName>
        <fullName evidence="9">Lipoxygenase</fullName>
        <ecNumber evidence="9">1.13.11.-</ecNumber>
    </recommendedName>
</protein>
<evidence type="ECO:0000259" key="10">
    <source>
        <dbReference type="PROSITE" id="PS51393"/>
    </source>
</evidence>
<evidence type="ECO:0000256" key="3">
    <source>
        <dbReference type="ARBA" id="ARBA00022490"/>
    </source>
</evidence>
<dbReference type="InterPro" id="IPR000907">
    <property type="entry name" value="LipOase"/>
</dbReference>
<dbReference type="EC" id="1.13.11.-" evidence="9"/>
<dbReference type="SUPFAM" id="SSF48484">
    <property type="entry name" value="Lipoxigenase"/>
    <property type="match status" value="1"/>
</dbReference>
<dbReference type="GO" id="GO:0006633">
    <property type="term" value="P:fatty acid biosynthetic process"/>
    <property type="evidence" value="ECO:0007669"/>
    <property type="project" value="UniProtKB-KW"/>
</dbReference>
<reference evidence="11 12" key="1">
    <citation type="journal article" date="2022" name="Nat. Genet.">
        <title>Improved pea reference genome and pan-genome highlight genomic features and evolutionary characteristics.</title>
        <authorList>
            <person name="Yang T."/>
            <person name="Liu R."/>
            <person name="Luo Y."/>
            <person name="Hu S."/>
            <person name="Wang D."/>
            <person name="Wang C."/>
            <person name="Pandey M.K."/>
            <person name="Ge S."/>
            <person name="Xu Q."/>
            <person name="Li N."/>
            <person name="Li G."/>
            <person name="Huang Y."/>
            <person name="Saxena R.K."/>
            <person name="Ji Y."/>
            <person name="Li M."/>
            <person name="Yan X."/>
            <person name="He Y."/>
            <person name="Liu Y."/>
            <person name="Wang X."/>
            <person name="Xiang C."/>
            <person name="Varshney R.K."/>
            <person name="Ding H."/>
            <person name="Gao S."/>
            <person name="Zong X."/>
        </authorList>
    </citation>
    <scope>NUCLEOTIDE SEQUENCE [LARGE SCALE GENOMIC DNA]</scope>
    <source>
        <strain evidence="11 12">cv. Zhongwan 6</strain>
    </source>
</reference>
<dbReference type="PANTHER" id="PTHR11771">
    <property type="entry name" value="LIPOXYGENASE"/>
    <property type="match status" value="1"/>
</dbReference>
<comment type="cofactor">
    <cofactor evidence="1 8">
        <name>Fe cation</name>
        <dbReference type="ChEBI" id="CHEBI:24875"/>
    </cofactor>
</comment>
<keyword evidence="9" id="KW-0925">Oxylipin biosynthesis</keyword>
<evidence type="ECO:0000256" key="9">
    <source>
        <dbReference type="RuleBase" id="RU003975"/>
    </source>
</evidence>
<dbReference type="Proteomes" id="UP001058974">
    <property type="component" value="Chromosome 5"/>
</dbReference>
<dbReference type="PROSITE" id="PS00081">
    <property type="entry name" value="LIPOXYGENASE_2"/>
    <property type="match status" value="1"/>
</dbReference>
<evidence type="ECO:0000256" key="2">
    <source>
        <dbReference type="ARBA" id="ARBA00004496"/>
    </source>
</evidence>
<dbReference type="GO" id="GO:0031408">
    <property type="term" value="P:oxylipin biosynthetic process"/>
    <property type="evidence" value="ECO:0007669"/>
    <property type="project" value="UniProtKB-UniRule"/>
</dbReference>
<keyword evidence="4 8" id="KW-0479">Metal-binding</keyword>
<evidence type="ECO:0000256" key="1">
    <source>
        <dbReference type="ARBA" id="ARBA00001962"/>
    </source>
</evidence>
<keyword evidence="6 8" id="KW-0560">Oxidoreductase</keyword>
<feature type="domain" description="Lipoxygenase" evidence="10">
    <location>
        <begin position="1"/>
        <end position="254"/>
    </location>
</feature>
<evidence type="ECO:0000256" key="7">
    <source>
        <dbReference type="ARBA" id="ARBA00023004"/>
    </source>
</evidence>
<accession>A0A9D5ANR3</accession>
<comment type="subcellular location">
    <subcellularLocation>
        <location evidence="2">Cytoplasm</location>
    </subcellularLocation>
</comment>
<dbReference type="Gramene" id="Psat05G0802200-T1">
    <property type="protein sequence ID" value="KAI5413694.1"/>
    <property type="gene ID" value="KIW84_058022"/>
</dbReference>
<dbReference type="PROSITE" id="PS51393">
    <property type="entry name" value="LIPOXYGENASE_3"/>
    <property type="match status" value="1"/>
</dbReference>
<comment type="similarity">
    <text evidence="8">Belongs to the lipoxygenase family.</text>
</comment>
<dbReference type="AlphaFoldDB" id="A0A9D5ANR3"/>
<dbReference type="InterPro" id="IPR020833">
    <property type="entry name" value="LipOase_Fe_BS"/>
</dbReference>
<dbReference type="EMBL" id="JAMSHJ010000005">
    <property type="protein sequence ID" value="KAI5413694.1"/>
    <property type="molecule type" value="Genomic_DNA"/>
</dbReference>
<proteinExistence type="inferred from homology"/>
<keyword evidence="12" id="KW-1185">Reference proteome</keyword>
<dbReference type="GO" id="GO:0034440">
    <property type="term" value="P:lipid oxidation"/>
    <property type="evidence" value="ECO:0007669"/>
    <property type="project" value="InterPro"/>
</dbReference>
<dbReference type="GO" id="GO:0046872">
    <property type="term" value="F:metal ion binding"/>
    <property type="evidence" value="ECO:0007669"/>
    <property type="project" value="UniProtKB-UniRule"/>
</dbReference>
<dbReference type="Pfam" id="PF00305">
    <property type="entry name" value="Lipoxygenase"/>
    <property type="match status" value="1"/>
</dbReference>
<evidence type="ECO:0000256" key="6">
    <source>
        <dbReference type="ARBA" id="ARBA00023002"/>
    </source>
</evidence>
<keyword evidence="9" id="KW-0443">Lipid metabolism</keyword>
<dbReference type="Gene3D" id="1.20.245.10">
    <property type="entry name" value="Lipoxygenase-1, Domain 5"/>
    <property type="match status" value="1"/>
</dbReference>
<keyword evidence="9" id="KW-0275">Fatty acid biosynthesis</keyword>
<comment type="function">
    <text evidence="9">Plant lipoxygenase may be involved in a number of diverse aspects of plant physiology including growth and development, pest resistance, and senescence or responses to wounding.</text>
</comment>
<dbReference type="InterPro" id="IPR036226">
    <property type="entry name" value="LipOase_C_sf"/>
</dbReference>
<organism evidence="11 12">
    <name type="scientific">Pisum sativum</name>
    <name type="common">Garden pea</name>
    <name type="synonym">Lathyrus oleraceus</name>
    <dbReference type="NCBI Taxonomy" id="3888"/>
    <lineage>
        <taxon>Eukaryota</taxon>
        <taxon>Viridiplantae</taxon>
        <taxon>Streptophyta</taxon>
        <taxon>Embryophyta</taxon>
        <taxon>Tracheophyta</taxon>
        <taxon>Spermatophyta</taxon>
        <taxon>Magnoliopsida</taxon>
        <taxon>eudicotyledons</taxon>
        <taxon>Gunneridae</taxon>
        <taxon>Pentapetalae</taxon>
        <taxon>rosids</taxon>
        <taxon>fabids</taxon>
        <taxon>Fabales</taxon>
        <taxon>Fabaceae</taxon>
        <taxon>Papilionoideae</taxon>
        <taxon>50 kb inversion clade</taxon>
        <taxon>NPAAA clade</taxon>
        <taxon>Hologalegina</taxon>
        <taxon>IRL clade</taxon>
        <taxon>Fabeae</taxon>
        <taxon>Lathyrus</taxon>
    </lineage>
</organism>
<evidence type="ECO:0000313" key="11">
    <source>
        <dbReference type="EMBL" id="KAI5413694.1"/>
    </source>
</evidence>
<evidence type="ECO:0000313" key="12">
    <source>
        <dbReference type="Proteomes" id="UP001058974"/>
    </source>
</evidence>
<name>A0A9D5ANR3_PEA</name>
<gene>
    <name evidence="11" type="ORF">KIW84_058022</name>
</gene>